<dbReference type="AlphaFoldDB" id="A0A7X9IK41"/>
<evidence type="ECO:0000313" key="3">
    <source>
        <dbReference type="EMBL" id="NMC62787.1"/>
    </source>
</evidence>
<dbReference type="GO" id="GO:0000271">
    <property type="term" value="P:polysaccharide biosynthetic process"/>
    <property type="evidence" value="ECO:0007669"/>
    <property type="project" value="TreeGrafter"/>
</dbReference>
<evidence type="ECO:0000313" key="4">
    <source>
        <dbReference type="Proteomes" id="UP000524246"/>
    </source>
</evidence>
<organism evidence="3 4">
    <name type="scientific">SAR324 cluster bacterium</name>
    <dbReference type="NCBI Taxonomy" id="2024889"/>
    <lineage>
        <taxon>Bacteria</taxon>
        <taxon>Deltaproteobacteria</taxon>
        <taxon>SAR324 cluster</taxon>
    </lineage>
</organism>
<dbReference type="PANTHER" id="PTHR21047:SF2">
    <property type="entry name" value="THYMIDINE DIPHOSPHO-4-KETO-RHAMNOSE 3,5-EPIMERASE"/>
    <property type="match status" value="1"/>
</dbReference>
<feature type="active site" description="Proton donor" evidence="1">
    <location>
        <position position="118"/>
    </location>
</feature>
<dbReference type="InterPro" id="IPR000888">
    <property type="entry name" value="RmlC-like"/>
</dbReference>
<accession>A0A7X9IK41</accession>
<gene>
    <name evidence="3" type="ORF">GYA55_06420</name>
</gene>
<name>A0A7X9IK41_9DELT</name>
<dbReference type="Pfam" id="PF00908">
    <property type="entry name" value="dTDP_sugar_isom"/>
    <property type="match status" value="1"/>
</dbReference>
<feature type="active site" description="Proton acceptor" evidence="1">
    <location>
        <position position="44"/>
    </location>
</feature>
<dbReference type="GO" id="GO:0019305">
    <property type="term" value="P:dTDP-rhamnose biosynthetic process"/>
    <property type="evidence" value="ECO:0007669"/>
    <property type="project" value="TreeGrafter"/>
</dbReference>
<dbReference type="InterPro" id="IPR014710">
    <property type="entry name" value="RmlC-like_jellyroll"/>
</dbReference>
<sequence>LKSHGDERGFFREIFRETEPLFSGGYFAQWSHSFMQKDVVKAWHYHHLQHDWWYVPIGQIATCLIDFRQESPTYRRKLLFKMGEHSIYDEDTCELCVCIPPGVLHGCRVLSDSAHLFYITSKVYNPEYEGRYHYNDPDVPNNWGDGAIVVENDRRHFVPSSPRIKLFKQP</sequence>
<dbReference type="Proteomes" id="UP000524246">
    <property type="component" value="Unassembled WGS sequence"/>
</dbReference>
<dbReference type="InterPro" id="IPR011051">
    <property type="entry name" value="RmlC_Cupin_sf"/>
</dbReference>
<proteinExistence type="predicted"/>
<dbReference type="PANTHER" id="PTHR21047">
    <property type="entry name" value="DTDP-6-DEOXY-D-GLUCOSE-3,5 EPIMERASE"/>
    <property type="match status" value="1"/>
</dbReference>
<feature type="non-terminal residue" evidence="3">
    <location>
        <position position="1"/>
    </location>
</feature>
<dbReference type="Gene3D" id="2.60.120.10">
    <property type="entry name" value="Jelly Rolls"/>
    <property type="match status" value="1"/>
</dbReference>
<dbReference type="SUPFAM" id="SSF51182">
    <property type="entry name" value="RmlC-like cupins"/>
    <property type="match status" value="1"/>
</dbReference>
<dbReference type="EMBL" id="JAAZON010000278">
    <property type="protein sequence ID" value="NMC62787.1"/>
    <property type="molecule type" value="Genomic_DNA"/>
</dbReference>
<protein>
    <recommendedName>
        <fullName evidence="5">dTDP-4-dehydrorhamnose 3,5-epimerase</fullName>
    </recommendedName>
</protein>
<feature type="site" description="Participates in a stacking interaction with the thymidine ring of dTDP-4-oxo-6-deoxyglucose" evidence="2">
    <location>
        <position position="124"/>
    </location>
</feature>
<dbReference type="GO" id="GO:0008830">
    <property type="term" value="F:dTDP-4-dehydrorhamnose 3,5-epimerase activity"/>
    <property type="evidence" value="ECO:0007669"/>
    <property type="project" value="InterPro"/>
</dbReference>
<dbReference type="GO" id="GO:0005829">
    <property type="term" value="C:cytosol"/>
    <property type="evidence" value="ECO:0007669"/>
    <property type="project" value="TreeGrafter"/>
</dbReference>
<evidence type="ECO:0008006" key="5">
    <source>
        <dbReference type="Google" id="ProtNLM"/>
    </source>
</evidence>
<evidence type="ECO:0000256" key="2">
    <source>
        <dbReference type="PIRSR" id="PIRSR600888-3"/>
    </source>
</evidence>
<reference evidence="3 4" key="1">
    <citation type="journal article" date="2020" name="Biotechnol. Biofuels">
        <title>New insights from the biogas microbiome by comprehensive genome-resolved metagenomics of nearly 1600 species originating from multiple anaerobic digesters.</title>
        <authorList>
            <person name="Campanaro S."/>
            <person name="Treu L."/>
            <person name="Rodriguez-R L.M."/>
            <person name="Kovalovszki A."/>
            <person name="Ziels R.M."/>
            <person name="Maus I."/>
            <person name="Zhu X."/>
            <person name="Kougias P.G."/>
            <person name="Basile A."/>
            <person name="Luo G."/>
            <person name="Schluter A."/>
            <person name="Konstantinidis K.T."/>
            <person name="Angelidaki I."/>
        </authorList>
    </citation>
    <scope>NUCLEOTIDE SEQUENCE [LARGE SCALE GENOMIC DNA]</scope>
    <source>
        <strain evidence="3">AS27yjCOA_65</strain>
    </source>
</reference>
<comment type="caution">
    <text evidence="3">The sequence shown here is derived from an EMBL/GenBank/DDBJ whole genome shotgun (WGS) entry which is preliminary data.</text>
</comment>
<evidence type="ECO:0000256" key="1">
    <source>
        <dbReference type="PIRSR" id="PIRSR600888-1"/>
    </source>
</evidence>